<proteinExistence type="predicted"/>
<evidence type="ECO:0000256" key="1">
    <source>
        <dbReference type="SAM" id="MobiDB-lite"/>
    </source>
</evidence>
<keyword evidence="3" id="KW-1185">Reference proteome</keyword>
<dbReference type="RefSeq" id="WP_098061939.1">
    <property type="nucleotide sequence ID" value="NZ_PDEP01000005.1"/>
</dbReference>
<evidence type="ECO:0000313" key="3">
    <source>
        <dbReference type="Proteomes" id="UP000221024"/>
    </source>
</evidence>
<comment type="caution">
    <text evidence="2">The sequence shown here is derived from an EMBL/GenBank/DDBJ whole genome shotgun (WGS) entry which is preliminary data.</text>
</comment>
<organism evidence="2 3">
    <name type="scientific">Longimonas halophila</name>
    <dbReference type="NCBI Taxonomy" id="1469170"/>
    <lineage>
        <taxon>Bacteria</taxon>
        <taxon>Pseudomonadati</taxon>
        <taxon>Rhodothermota</taxon>
        <taxon>Rhodothermia</taxon>
        <taxon>Rhodothermales</taxon>
        <taxon>Salisaetaceae</taxon>
        <taxon>Longimonas</taxon>
    </lineage>
</organism>
<sequence length="220" mass="22959">MSNDTNRLLQYMYGELDEVEAEQMEEALTHRPDLFDEWFAFHEVKRQLDAKAPARPDAAVVDQIVGDAGQAAASSTAPAHEADAFTRGDGVPQHDAGAGCTVTVPPARRAERPASTRSASEGPAKNPAPTPPTSATASPSVRNGAAVPWALTLVLAAVLLLNGAPWASGPEGSAAIGAADLPAWDTPTERAALHRQASVLQTRMSDPSAPLSSVSHSVTR</sequence>
<feature type="region of interest" description="Disordered" evidence="1">
    <location>
        <begin position="72"/>
        <end position="141"/>
    </location>
</feature>
<evidence type="ECO:0000313" key="2">
    <source>
        <dbReference type="EMBL" id="PEN07752.1"/>
    </source>
</evidence>
<feature type="region of interest" description="Disordered" evidence="1">
    <location>
        <begin position="198"/>
        <end position="220"/>
    </location>
</feature>
<reference evidence="2 3" key="1">
    <citation type="submission" date="2017-10" db="EMBL/GenBank/DDBJ databases">
        <title>Draft genome of Longimonas halophila.</title>
        <authorList>
            <person name="Goh K.M."/>
            <person name="Shamsir M.S."/>
            <person name="Lim S.W."/>
        </authorList>
    </citation>
    <scope>NUCLEOTIDE SEQUENCE [LARGE SCALE GENOMIC DNA]</scope>
    <source>
        <strain evidence="2 3">KCTC 42399</strain>
    </source>
</reference>
<dbReference type="Proteomes" id="UP000221024">
    <property type="component" value="Unassembled WGS sequence"/>
</dbReference>
<dbReference type="AlphaFoldDB" id="A0A2H3P674"/>
<name>A0A2H3P674_9BACT</name>
<gene>
    <name evidence="2" type="ORF">CRI93_07140</name>
</gene>
<accession>A0A2H3P674</accession>
<protein>
    <submittedName>
        <fullName evidence="2">Uncharacterized protein</fullName>
    </submittedName>
</protein>
<dbReference type="EMBL" id="PDEP01000005">
    <property type="protein sequence ID" value="PEN07752.1"/>
    <property type="molecule type" value="Genomic_DNA"/>
</dbReference>